<dbReference type="AlphaFoldDB" id="A0AA35RHL2"/>
<sequence>MTKATSYLCLVLVALALVSPGLCYPRQNGVRRPTGPENSMSGPTMQKPDLQNYLEQQYKQDDQKEEVTEQGATIELPAGLIFGTNSIYILLGNNGKFVSRIRRGSVDYMEAEKVSIDYFCLLRASILYNGKLSLKSDNGNNKYLSRINRGGVDNLEAAKDSIDVYSQFTVEVDISDGIGKGANYIYLKADTGKYFGIKDRGGRNNIEASYATNVPATRFTLLEVF</sequence>
<dbReference type="Proteomes" id="UP001174909">
    <property type="component" value="Unassembled WGS sequence"/>
</dbReference>
<reference evidence="3" key="1">
    <citation type="submission" date="2023-03" db="EMBL/GenBank/DDBJ databases">
        <authorList>
            <person name="Steffen K."/>
            <person name="Cardenas P."/>
        </authorList>
    </citation>
    <scope>NUCLEOTIDE SEQUENCE</scope>
</reference>
<keyword evidence="4" id="KW-1185">Reference proteome</keyword>
<dbReference type="SUPFAM" id="SSF50405">
    <property type="entry name" value="Actin-crosslinking proteins"/>
    <property type="match status" value="2"/>
</dbReference>
<gene>
    <name evidence="3" type="ORF">GBAR_LOCUS7105</name>
</gene>
<evidence type="ECO:0000313" key="3">
    <source>
        <dbReference type="EMBL" id="CAI8010863.1"/>
    </source>
</evidence>
<evidence type="ECO:0000256" key="1">
    <source>
        <dbReference type="SAM" id="MobiDB-lite"/>
    </source>
</evidence>
<comment type="caution">
    <text evidence="3">The sequence shown here is derived from an EMBL/GenBank/DDBJ whole genome shotgun (WGS) entry which is preliminary data.</text>
</comment>
<proteinExistence type="predicted"/>
<organism evidence="3 4">
    <name type="scientific">Geodia barretti</name>
    <name type="common">Barrett's horny sponge</name>
    <dbReference type="NCBI Taxonomy" id="519541"/>
    <lineage>
        <taxon>Eukaryota</taxon>
        <taxon>Metazoa</taxon>
        <taxon>Porifera</taxon>
        <taxon>Demospongiae</taxon>
        <taxon>Heteroscleromorpha</taxon>
        <taxon>Tetractinellida</taxon>
        <taxon>Astrophorina</taxon>
        <taxon>Geodiidae</taxon>
        <taxon>Geodia</taxon>
    </lineage>
</organism>
<dbReference type="Gene3D" id="2.80.10.50">
    <property type="match status" value="1"/>
</dbReference>
<feature type="chain" id="PRO_5041337653" evidence="2">
    <location>
        <begin position="24"/>
        <end position="225"/>
    </location>
</feature>
<feature type="signal peptide" evidence="2">
    <location>
        <begin position="1"/>
        <end position="23"/>
    </location>
</feature>
<evidence type="ECO:0000313" key="4">
    <source>
        <dbReference type="Proteomes" id="UP001174909"/>
    </source>
</evidence>
<dbReference type="CDD" id="cd00257">
    <property type="entry name" value="beta-trefoil_FSCN-like"/>
    <property type="match status" value="1"/>
</dbReference>
<evidence type="ECO:0000256" key="2">
    <source>
        <dbReference type="SAM" id="SignalP"/>
    </source>
</evidence>
<keyword evidence="2" id="KW-0732">Signal</keyword>
<protein>
    <submittedName>
        <fullName evidence="3">Uncharacterized protein</fullName>
    </submittedName>
</protein>
<dbReference type="InterPro" id="IPR008999">
    <property type="entry name" value="Actin-crosslinking"/>
</dbReference>
<feature type="region of interest" description="Disordered" evidence="1">
    <location>
        <begin position="27"/>
        <end position="47"/>
    </location>
</feature>
<accession>A0AA35RHL2</accession>
<dbReference type="EMBL" id="CASHTH010001071">
    <property type="protein sequence ID" value="CAI8010863.1"/>
    <property type="molecule type" value="Genomic_DNA"/>
</dbReference>
<name>A0AA35RHL2_GEOBA</name>